<reference evidence="1 2" key="1">
    <citation type="submission" date="2020-08" db="EMBL/GenBank/DDBJ databases">
        <title>Description of novel Flavobacterium F-408 isolate.</title>
        <authorList>
            <person name="Saticioglu I.B."/>
            <person name="Duman M."/>
            <person name="Altun S."/>
        </authorList>
    </citation>
    <scope>NUCLEOTIDE SEQUENCE [LARGE SCALE GENOMIC DNA]</scope>
    <source>
        <strain evidence="1 2">F-408</strain>
    </source>
</reference>
<proteinExistence type="predicted"/>
<comment type="caution">
    <text evidence="1">The sequence shown here is derived from an EMBL/GenBank/DDBJ whole genome shotgun (WGS) entry which is preliminary data.</text>
</comment>
<dbReference type="EMBL" id="JACRUN010000005">
    <property type="protein sequence ID" value="MBC5835058.1"/>
    <property type="molecule type" value="Genomic_DNA"/>
</dbReference>
<dbReference type="RefSeq" id="WP_166129506.1">
    <property type="nucleotide sequence ID" value="NZ_JAANOQ010000006.1"/>
</dbReference>
<evidence type="ECO:0008006" key="3">
    <source>
        <dbReference type="Google" id="ProtNLM"/>
    </source>
</evidence>
<evidence type="ECO:0000313" key="2">
    <source>
        <dbReference type="Proteomes" id="UP000605990"/>
    </source>
</evidence>
<protein>
    <recommendedName>
        <fullName evidence="3">DUF1835 domain-containing protein</fullName>
    </recommendedName>
</protein>
<evidence type="ECO:0000313" key="1">
    <source>
        <dbReference type="EMBL" id="MBC5835058.1"/>
    </source>
</evidence>
<accession>A0ABR7IZC7</accession>
<gene>
    <name evidence="1" type="ORF">H8R27_09180</name>
</gene>
<organism evidence="1 2">
    <name type="scientific">Flavobacterium bernardetii</name>
    <dbReference type="NCBI Taxonomy" id="2813823"/>
    <lineage>
        <taxon>Bacteria</taxon>
        <taxon>Pseudomonadati</taxon>
        <taxon>Bacteroidota</taxon>
        <taxon>Flavobacteriia</taxon>
        <taxon>Flavobacteriales</taxon>
        <taxon>Flavobacteriaceae</taxon>
        <taxon>Flavobacterium</taxon>
    </lineage>
</organism>
<dbReference type="Proteomes" id="UP000605990">
    <property type="component" value="Unassembled WGS sequence"/>
</dbReference>
<sequence length="239" mass="28894">MKQIILISFNEIEARLKEGYTIFSITGKVYGNYSEKEEVKRIKGLNTFRYYYHERARDYLACFVLYRNNLNRLGFERVWRSIIEASDGTEKIAICDKNIDSEFCYRYIFADFLIENNIGNVEFDKNVMLKQKDFWKYDVYKVRGHHNITLETVKNTLESFVWHFAKTMPKTPHFYTLRKEFDNHELFLSIVKHIRNFGELNIYQDQMYRRLTIGKFQYWTMACDLEDEDCDLINKCELN</sequence>
<name>A0ABR7IZC7_9FLAO</name>
<keyword evidence="2" id="KW-1185">Reference proteome</keyword>